<evidence type="ECO:0000313" key="2">
    <source>
        <dbReference type="EMBL" id="KAK3367162.1"/>
    </source>
</evidence>
<gene>
    <name evidence="2" type="ORF">B0T24DRAFT_635093</name>
</gene>
<evidence type="ECO:0000256" key="1">
    <source>
        <dbReference type="SAM" id="Phobius"/>
    </source>
</evidence>
<organism evidence="2 3">
    <name type="scientific">Lasiosphaeria ovina</name>
    <dbReference type="NCBI Taxonomy" id="92902"/>
    <lineage>
        <taxon>Eukaryota</taxon>
        <taxon>Fungi</taxon>
        <taxon>Dikarya</taxon>
        <taxon>Ascomycota</taxon>
        <taxon>Pezizomycotina</taxon>
        <taxon>Sordariomycetes</taxon>
        <taxon>Sordariomycetidae</taxon>
        <taxon>Sordariales</taxon>
        <taxon>Lasiosphaeriaceae</taxon>
        <taxon>Lasiosphaeria</taxon>
    </lineage>
</organism>
<evidence type="ECO:0000313" key="3">
    <source>
        <dbReference type="Proteomes" id="UP001287356"/>
    </source>
</evidence>
<reference evidence="2" key="2">
    <citation type="submission" date="2023-06" db="EMBL/GenBank/DDBJ databases">
        <authorList>
            <consortium name="Lawrence Berkeley National Laboratory"/>
            <person name="Haridas S."/>
            <person name="Hensen N."/>
            <person name="Bonometti L."/>
            <person name="Westerberg I."/>
            <person name="Brannstrom I.O."/>
            <person name="Guillou S."/>
            <person name="Cros-Aarteil S."/>
            <person name="Calhoun S."/>
            <person name="Kuo A."/>
            <person name="Mondo S."/>
            <person name="Pangilinan J."/>
            <person name="Riley R."/>
            <person name="Labutti K."/>
            <person name="Andreopoulos B."/>
            <person name="Lipzen A."/>
            <person name="Chen C."/>
            <person name="Yanf M."/>
            <person name="Daum C."/>
            <person name="Ng V."/>
            <person name="Clum A."/>
            <person name="Steindorff A."/>
            <person name="Ohm R."/>
            <person name="Martin F."/>
            <person name="Silar P."/>
            <person name="Natvig D."/>
            <person name="Lalanne C."/>
            <person name="Gautier V."/>
            <person name="Ament-Velasquez S.L."/>
            <person name="Kruys A."/>
            <person name="Hutchinson M.I."/>
            <person name="Powell A.J."/>
            <person name="Barry K."/>
            <person name="Miller A.N."/>
            <person name="Grigoriev I.V."/>
            <person name="Debuchy R."/>
            <person name="Gladieux P."/>
            <person name="Thoren M.H."/>
            <person name="Johannesson H."/>
        </authorList>
    </citation>
    <scope>NUCLEOTIDE SEQUENCE</scope>
    <source>
        <strain evidence="2">CBS 958.72</strain>
    </source>
</reference>
<keyword evidence="1" id="KW-0812">Transmembrane</keyword>
<keyword evidence="1" id="KW-0472">Membrane</keyword>
<keyword evidence="3" id="KW-1185">Reference proteome</keyword>
<keyword evidence="1" id="KW-1133">Transmembrane helix</keyword>
<reference evidence="2" key="1">
    <citation type="journal article" date="2023" name="Mol. Phylogenet. Evol.">
        <title>Genome-scale phylogeny and comparative genomics of the fungal order Sordariales.</title>
        <authorList>
            <person name="Hensen N."/>
            <person name="Bonometti L."/>
            <person name="Westerberg I."/>
            <person name="Brannstrom I.O."/>
            <person name="Guillou S."/>
            <person name="Cros-Aarteil S."/>
            <person name="Calhoun S."/>
            <person name="Haridas S."/>
            <person name="Kuo A."/>
            <person name="Mondo S."/>
            <person name="Pangilinan J."/>
            <person name="Riley R."/>
            <person name="LaButti K."/>
            <person name="Andreopoulos B."/>
            <person name="Lipzen A."/>
            <person name="Chen C."/>
            <person name="Yan M."/>
            <person name="Daum C."/>
            <person name="Ng V."/>
            <person name="Clum A."/>
            <person name="Steindorff A."/>
            <person name="Ohm R.A."/>
            <person name="Martin F."/>
            <person name="Silar P."/>
            <person name="Natvig D.O."/>
            <person name="Lalanne C."/>
            <person name="Gautier V."/>
            <person name="Ament-Velasquez S.L."/>
            <person name="Kruys A."/>
            <person name="Hutchinson M.I."/>
            <person name="Powell A.J."/>
            <person name="Barry K."/>
            <person name="Miller A.N."/>
            <person name="Grigoriev I.V."/>
            <person name="Debuchy R."/>
            <person name="Gladieux P."/>
            <person name="Hiltunen Thoren M."/>
            <person name="Johannesson H."/>
        </authorList>
    </citation>
    <scope>NUCLEOTIDE SEQUENCE</scope>
    <source>
        <strain evidence="2">CBS 958.72</strain>
    </source>
</reference>
<sequence>MPSQVKPSHTNPTPFSFLFSVLFFFSFFKFFKAQSSLRSFLSIQSAPCPDEAVNCSLGPIWGTTKVAGAARFQYRTRNLFGLFRSSADSPRSWEGWVGCWLCCCYCANCAACPASTTGWSSLFGMSTHRRGVVGFTPPPELAGRRPSLVEGYVCIYIRSVTLLPVPSSQIQHTHAHTSPNTVGTCYMYTGTEMTLYTSDSREQKIGEK</sequence>
<proteinExistence type="predicted"/>
<dbReference type="AlphaFoldDB" id="A0AAE0K024"/>
<accession>A0AAE0K024</accession>
<feature type="transmembrane region" description="Helical" evidence="1">
    <location>
        <begin position="12"/>
        <end position="31"/>
    </location>
</feature>
<dbReference type="EMBL" id="JAULSN010000007">
    <property type="protein sequence ID" value="KAK3367162.1"/>
    <property type="molecule type" value="Genomic_DNA"/>
</dbReference>
<comment type="caution">
    <text evidence="2">The sequence shown here is derived from an EMBL/GenBank/DDBJ whole genome shotgun (WGS) entry which is preliminary data.</text>
</comment>
<name>A0AAE0K024_9PEZI</name>
<protein>
    <submittedName>
        <fullName evidence="2">Uncharacterized protein</fullName>
    </submittedName>
</protein>
<dbReference type="Proteomes" id="UP001287356">
    <property type="component" value="Unassembled WGS sequence"/>
</dbReference>